<dbReference type="EMBL" id="ML977337">
    <property type="protein sequence ID" value="KAF2110780.1"/>
    <property type="molecule type" value="Genomic_DNA"/>
</dbReference>
<evidence type="ECO:0000313" key="2">
    <source>
        <dbReference type="Proteomes" id="UP000799770"/>
    </source>
</evidence>
<reference evidence="1" key="1">
    <citation type="journal article" date="2020" name="Stud. Mycol.">
        <title>101 Dothideomycetes genomes: a test case for predicting lifestyles and emergence of pathogens.</title>
        <authorList>
            <person name="Haridas S."/>
            <person name="Albert R."/>
            <person name="Binder M."/>
            <person name="Bloem J."/>
            <person name="Labutti K."/>
            <person name="Salamov A."/>
            <person name="Andreopoulos B."/>
            <person name="Baker S."/>
            <person name="Barry K."/>
            <person name="Bills G."/>
            <person name="Bluhm B."/>
            <person name="Cannon C."/>
            <person name="Castanera R."/>
            <person name="Culley D."/>
            <person name="Daum C."/>
            <person name="Ezra D."/>
            <person name="Gonzalez J."/>
            <person name="Henrissat B."/>
            <person name="Kuo A."/>
            <person name="Liang C."/>
            <person name="Lipzen A."/>
            <person name="Lutzoni F."/>
            <person name="Magnuson J."/>
            <person name="Mondo S."/>
            <person name="Nolan M."/>
            <person name="Ohm R."/>
            <person name="Pangilinan J."/>
            <person name="Park H.-J."/>
            <person name="Ramirez L."/>
            <person name="Alfaro M."/>
            <person name="Sun H."/>
            <person name="Tritt A."/>
            <person name="Yoshinaga Y."/>
            <person name="Zwiers L.-H."/>
            <person name="Turgeon B."/>
            <person name="Goodwin S."/>
            <person name="Spatafora J."/>
            <person name="Crous P."/>
            <person name="Grigoriev I."/>
        </authorList>
    </citation>
    <scope>NUCLEOTIDE SEQUENCE</scope>
    <source>
        <strain evidence="1">CBS 627.86</strain>
    </source>
</reference>
<keyword evidence="2" id="KW-1185">Reference proteome</keyword>
<dbReference type="Proteomes" id="UP000799770">
    <property type="component" value="Unassembled WGS sequence"/>
</dbReference>
<name>A0A6A5YUQ8_9PLEO</name>
<accession>A0A6A5YUQ8</accession>
<proteinExistence type="predicted"/>
<sequence length="396" mass="44645">MARNLPRVTEIDANTPQVFPALAALPTETRNAIYEYLIPQRLHVSIRCGALRLTNCITPDPYSDPPGFDAATSGDYTYDRKWFDRLRSPWGSHWRCEEAASEERRACLPANPPSFLVVCRWLYIDILTRMAEVTEFDFTDPEHTTSSLVQRSQTCAPGTSPSLDFLLSWLCCAKKASLSVRVPLSLCPLADPDADIHSSPHDGTMHQSVNATPSHPWLPISNLLPHLPRLTTLSIWIDHDGVDVWSVIDERTLLAPLVPLVTQTSTNANRTLTIFLHIPNLHPLLKHISTHLFAPGPPLHPNIQLRRRLRQRWHSVEPYNSSDPLPSLIIMASPDFPFLSYQEWLAGNRYGAELEEYEEGLMREGVHVQRLGTKGMLTGVMRKKLGKNPSNIPDVR</sequence>
<organism evidence="1 2">
    <name type="scientific">Lophiotrema nucula</name>
    <dbReference type="NCBI Taxonomy" id="690887"/>
    <lineage>
        <taxon>Eukaryota</taxon>
        <taxon>Fungi</taxon>
        <taxon>Dikarya</taxon>
        <taxon>Ascomycota</taxon>
        <taxon>Pezizomycotina</taxon>
        <taxon>Dothideomycetes</taxon>
        <taxon>Pleosporomycetidae</taxon>
        <taxon>Pleosporales</taxon>
        <taxon>Lophiotremataceae</taxon>
        <taxon>Lophiotrema</taxon>
    </lineage>
</organism>
<dbReference type="AlphaFoldDB" id="A0A6A5YUQ8"/>
<protein>
    <submittedName>
        <fullName evidence="1">Uncharacterized protein</fullName>
    </submittedName>
</protein>
<evidence type="ECO:0000313" key="1">
    <source>
        <dbReference type="EMBL" id="KAF2110780.1"/>
    </source>
</evidence>
<gene>
    <name evidence="1" type="ORF">BDV96DRAFT_635363</name>
</gene>
<dbReference type="OrthoDB" id="4757095at2759"/>